<accession>A0A8T0Q307</accession>
<name>A0A8T0Q307_PANVG</name>
<dbReference type="EMBL" id="CM029050">
    <property type="protein sequence ID" value="KAG2568260.1"/>
    <property type="molecule type" value="Genomic_DNA"/>
</dbReference>
<feature type="non-terminal residue" evidence="1">
    <location>
        <position position="166"/>
    </location>
</feature>
<keyword evidence="2" id="KW-1185">Reference proteome</keyword>
<reference evidence="1" key="1">
    <citation type="submission" date="2020-05" db="EMBL/GenBank/DDBJ databases">
        <title>WGS assembly of Panicum virgatum.</title>
        <authorList>
            <person name="Lovell J.T."/>
            <person name="Jenkins J."/>
            <person name="Shu S."/>
            <person name="Juenger T.E."/>
            <person name="Schmutz J."/>
        </authorList>
    </citation>
    <scope>NUCLEOTIDE SEQUENCE</scope>
    <source>
        <strain evidence="1">AP13</strain>
    </source>
</reference>
<organism evidence="1 2">
    <name type="scientific">Panicum virgatum</name>
    <name type="common">Blackwell switchgrass</name>
    <dbReference type="NCBI Taxonomy" id="38727"/>
    <lineage>
        <taxon>Eukaryota</taxon>
        <taxon>Viridiplantae</taxon>
        <taxon>Streptophyta</taxon>
        <taxon>Embryophyta</taxon>
        <taxon>Tracheophyta</taxon>
        <taxon>Spermatophyta</taxon>
        <taxon>Magnoliopsida</taxon>
        <taxon>Liliopsida</taxon>
        <taxon>Poales</taxon>
        <taxon>Poaceae</taxon>
        <taxon>PACMAD clade</taxon>
        <taxon>Panicoideae</taxon>
        <taxon>Panicodae</taxon>
        <taxon>Paniceae</taxon>
        <taxon>Panicinae</taxon>
        <taxon>Panicum</taxon>
        <taxon>Panicum sect. Hiantes</taxon>
    </lineage>
</organism>
<dbReference type="AlphaFoldDB" id="A0A8T0Q307"/>
<evidence type="ECO:0000313" key="2">
    <source>
        <dbReference type="Proteomes" id="UP000823388"/>
    </source>
</evidence>
<proteinExistence type="predicted"/>
<protein>
    <submittedName>
        <fullName evidence="1">Uncharacterized protein</fullName>
    </submittedName>
</protein>
<sequence length="166" mass="19270">MTPKEAGGLGFTDTKLTNECILSKWIFKLERGDRSICLDLLRKKYLGMHEAKGTWRRCIKHVVNNGEKTRFLNYVWCGECPLRISYHKLYNISHQQSWSVHQVLGTGEVYLTFRRYYGELEEIEWDELTDQLDGIILKSSARHCNLGPGEKSALYNFLSIPRNSVP</sequence>
<gene>
    <name evidence="1" type="ORF">PVAP13_7NG306448</name>
</gene>
<dbReference type="Proteomes" id="UP000823388">
    <property type="component" value="Chromosome 7N"/>
</dbReference>
<evidence type="ECO:0000313" key="1">
    <source>
        <dbReference type="EMBL" id="KAG2568260.1"/>
    </source>
</evidence>
<comment type="caution">
    <text evidence="1">The sequence shown here is derived from an EMBL/GenBank/DDBJ whole genome shotgun (WGS) entry which is preliminary data.</text>
</comment>